<keyword evidence="14 17" id="KW-0472">Membrane</keyword>
<dbReference type="InterPro" id="IPR050398">
    <property type="entry name" value="HssS/ArlS-like"/>
</dbReference>
<sequence length="465" mass="53111">MKSLYSKFAVTTILIMFFSGILSFLFTNMYYQNHLKKQNDLKMVKIAAEISDFLHSHEQINLNEYLEHLGSIGYQLYLTDGQGVNDFYGAEFRERELSDKAIDGVLNGKIYHGIIRFPHKTFVTGFFANELKNTVGVPIKFKNKSYGLFLRPDIKLLFNEMHIMFGWLVAGMILISIMFVLISTKFLVNPISKLNKATQLIADGHFGIKLSIHQKDEIGALAASFKKMASKLENVNEMRKEFISNISHDIQSPLSNIKGYIKLLKTRKLNKEEIHYLEVVESEVARLSNLTKQLLLLSTIDSKKELMEVKRFDVSEQIKNVIRQYQWNLSEKGLMISYTLPETYVSGDPSLLYSVWENLLTNAIKYNVANGEIDISLTESDLSYVIKFSDTGIGLAGKELERIYDRFYRVDSSRTRTIEGTGLGLSIVYSIIEMHHGEIKVESKKEKGTVFIVCLPKVSGKLKEL</sequence>
<keyword evidence="11 17" id="KW-1133">Transmembrane helix</keyword>
<feature type="transmembrane region" description="Helical" evidence="17">
    <location>
        <begin position="165"/>
        <end position="188"/>
    </location>
</feature>
<evidence type="ECO:0000313" key="20">
    <source>
        <dbReference type="EMBL" id="TCJ02846.1"/>
    </source>
</evidence>
<keyword evidence="21" id="KW-1185">Reference proteome</keyword>
<evidence type="ECO:0000256" key="16">
    <source>
        <dbReference type="ARBA" id="ARBA00040841"/>
    </source>
</evidence>
<dbReference type="RefSeq" id="WP_057768035.1">
    <property type="nucleotide sequence ID" value="NZ_LMBX01000041.1"/>
</dbReference>
<dbReference type="Gene3D" id="1.10.287.130">
    <property type="match status" value="1"/>
</dbReference>
<dbReference type="Proteomes" id="UP000293846">
    <property type="component" value="Unassembled WGS sequence"/>
</dbReference>
<keyword evidence="6" id="KW-0808">Transferase</keyword>
<dbReference type="InterPro" id="IPR003660">
    <property type="entry name" value="HAMP_dom"/>
</dbReference>
<dbReference type="InterPro" id="IPR005467">
    <property type="entry name" value="His_kinase_dom"/>
</dbReference>
<dbReference type="GO" id="GO:0000155">
    <property type="term" value="F:phosphorelay sensor kinase activity"/>
    <property type="evidence" value="ECO:0007669"/>
    <property type="project" value="InterPro"/>
</dbReference>
<feature type="domain" description="HAMP" evidence="19">
    <location>
        <begin position="185"/>
        <end position="237"/>
    </location>
</feature>
<evidence type="ECO:0000256" key="17">
    <source>
        <dbReference type="SAM" id="Phobius"/>
    </source>
</evidence>
<keyword evidence="13" id="KW-0843">Virulence</keyword>
<keyword evidence="10" id="KW-0067">ATP-binding</keyword>
<dbReference type="CDD" id="cd06225">
    <property type="entry name" value="HAMP"/>
    <property type="match status" value="1"/>
</dbReference>
<keyword evidence="8" id="KW-0547">Nucleotide-binding</keyword>
<evidence type="ECO:0000256" key="3">
    <source>
        <dbReference type="ARBA" id="ARBA00012438"/>
    </source>
</evidence>
<evidence type="ECO:0000256" key="15">
    <source>
        <dbReference type="ARBA" id="ARBA00037219"/>
    </source>
</evidence>
<dbReference type="SUPFAM" id="SSF158472">
    <property type="entry name" value="HAMP domain-like"/>
    <property type="match status" value="1"/>
</dbReference>
<evidence type="ECO:0000259" key="18">
    <source>
        <dbReference type="PROSITE" id="PS50109"/>
    </source>
</evidence>
<dbReference type="Pfam" id="PF02518">
    <property type="entry name" value="HATPase_c"/>
    <property type="match status" value="1"/>
</dbReference>
<dbReference type="InterPro" id="IPR003661">
    <property type="entry name" value="HisK_dim/P_dom"/>
</dbReference>
<feature type="transmembrane region" description="Helical" evidence="17">
    <location>
        <begin position="12"/>
        <end position="31"/>
    </location>
</feature>
<dbReference type="SMART" id="SM00388">
    <property type="entry name" value="HisKA"/>
    <property type="match status" value="1"/>
</dbReference>
<keyword evidence="12" id="KW-0902">Two-component regulatory system</keyword>
<dbReference type="GO" id="GO:0005524">
    <property type="term" value="F:ATP binding"/>
    <property type="evidence" value="ECO:0007669"/>
    <property type="project" value="UniProtKB-KW"/>
</dbReference>
<organism evidence="20 21">
    <name type="scientific">Cytobacillus praedii</name>
    <dbReference type="NCBI Taxonomy" id="1742358"/>
    <lineage>
        <taxon>Bacteria</taxon>
        <taxon>Bacillati</taxon>
        <taxon>Bacillota</taxon>
        <taxon>Bacilli</taxon>
        <taxon>Bacillales</taxon>
        <taxon>Bacillaceae</taxon>
        <taxon>Cytobacillus</taxon>
    </lineage>
</organism>
<reference evidence="20 21" key="1">
    <citation type="submission" date="2019-03" db="EMBL/GenBank/DDBJ databases">
        <authorList>
            <person name="Jensen L."/>
            <person name="Storgaard J."/>
            <person name="Sulaj E."/>
            <person name="Schramm A."/>
            <person name="Marshall I.P.G."/>
        </authorList>
    </citation>
    <scope>NUCLEOTIDE SEQUENCE [LARGE SCALE GENOMIC DNA]</scope>
    <source>
        <strain evidence="20 21">2017H2G3</strain>
    </source>
</reference>
<accession>A0A4R1AYT6</accession>
<dbReference type="EC" id="2.7.13.3" evidence="3"/>
<proteinExistence type="predicted"/>
<comment type="function">
    <text evidence="15">Member of the two-component regulatory system HssS/HssR involved in intracellular heme homeostasis and tempering of staphylococcal virulence. HssS functions as a heme sensor histidine kinase which is autophosphorylated at a histidine residue and transfers its phosphate group to an aspartate residue of HssR. HssR/HssS activates the expression of hrtAB, an efflux pump, in response to extracellular heme, hemin, hemoglobin or blood.</text>
</comment>
<gene>
    <name evidence="20" type="ORF">E0Y62_17130</name>
</gene>
<dbReference type="Gene3D" id="6.10.340.10">
    <property type="match status" value="1"/>
</dbReference>
<dbReference type="InterPro" id="IPR003594">
    <property type="entry name" value="HATPase_dom"/>
</dbReference>
<dbReference type="Pfam" id="PF00672">
    <property type="entry name" value="HAMP"/>
    <property type="match status" value="1"/>
</dbReference>
<dbReference type="PANTHER" id="PTHR45528:SF11">
    <property type="entry name" value="HISTIDINE KINASE"/>
    <property type="match status" value="1"/>
</dbReference>
<dbReference type="Pfam" id="PF00512">
    <property type="entry name" value="HisKA"/>
    <property type="match status" value="1"/>
</dbReference>
<comment type="subcellular location">
    <subcellularLocation>
        <location evidence="2">Cell membrane</location>
        <topology evidence="2">Multi-pass membrane protein</topology>
    </subcellularLocation>
</comment>
<dbReference type="InterPro" id="IPR004358">
    <property type="entry name" value="Sig_transdc_His_kin-like_C"/>
</dbReference>
<dbReference type="PANTHER" id="PTHR45528">
    <property type="entry name" value="SENSOR HISTIDINE KINASE CPXA"/>
    <property type="match status" value="1"/>
</dbReference>
<comment type="catalytic activity">
    <reaction evidence="1">
        <text>ATP + protein L-histidine = ADP + protein N-phospho-L-histidine.</text>
        <dbReference type="EC" id="2.7.13.3"/>
    </reaction>
</comment>
<evidence type="ECO:0000256" key="8">
    <source>
        <dbReference type="ARBA" id="ARBA00022741"/>
    </source>
</evidence>
<dbReference type="PROSITE" id="PS50109">
    <property type="entry name" value="HIS_KIN"/>
    <property type="match status" value="1"/>
</dbReference>
<evidence type="ECO:0000313" key="21">
    <source>
        <dbReference type="Proteomes" id="UP000293846"/>
    </source>
</evidence>
<dbReference type="AlphaFoldDB" id="A0A4R1AYT6"/>
<evidence type="ECO:0000256" key="13">
    <source>
        <dbReference type="ARBA" id="ARBA00023026"/>
    </source>
</evidence>
<evidence type="ECO:0000256" key="12">
    <source>
        <dbReference type="ARBA" id="ARBA00023012"/>
    </source>
</evidence>
<evidence type="ECO:0000256" key="10">
    <source>
        <dbReference type="ARBA" id="ARBA00022840"/>
    </source>
</evidence>
<evidence type="ECO:0000259" key="19">
    <source>
        <dbReference type="PROSITE" id="PS50885"/>
    </source>
</evidence>
<dbReference type="STRING" id="1742358.GCA_001439605_03595"/>
<dbReference type="FunFam" id="1.10.287.130:FF:000001">
    <property type="entry name" value="Two-component sensor histidine kinase"/>
    <property type="match status" value="1"/>
</dbReference>
<dbReference type="SUPFAM" id="SSF55874">
    <property type="entry name" value="ATPase domain of HSP90 chaperone/DNA topoisomerase II/histidine kinase"/>
    <property type="match status" value="1"/>
</dbReference>
<dbReference type="OrthoDB" id="9813151at2"/>
<dbReference type="InterPro" id="IPR036097">
    <property type="entry name" value="HisK_dim/P_sf"/>
</dbReference>
<dbReference type="SMART" id="SM00304">
    <property type="entry name" value="HAMP"/>
    <property type="match status" value="1"/>
</dbReference>
<evidence type="ECO:0000256" key="1">
    <source>
        <dbReference type="ARBA" id="ARBA00000085"/>
    </source>
</evidence>
<evidence type="ECO:0000256" key="5">
    <source>
        <dbReference type="ARBA" id="ARBA00022553"/>
    </source>
</evidence>
<evidence type="ECO:0000256" key="11">
    <source>
        <dbReference type="ARBA" id="ARBA00022989"/>
    </source>
</evidence>
<keyword evidence="5" id="KW-0597">Phosphoprotein</keyword>
<dbReference type="SMART" id="SM00387">
    <property type="entry name" value="HATPase_c"/>
    <property type="match status" value="1"/>
</dbReference>
<dbReference type="CDD" id="cd00082">
    <property type="entry name" value="HisKA"/>
    <property type="match status" value="1"/>
</dbReference>
<evidence type="ECO:0000256" key="6">
    <source>
        <dbReference type="ARBA" id="ARBA00022679"/>
    </source>
</evidence>
<dbReference type="Gene3D" id="3.30.565.10">
    <property type="entry name" value="Histidine kinase-like ATPase, C-terminal domain"/>
    <property type="match status" value="1"/>
</dbReference>
<evidence type="ECO:0000256" key="7">
    <source>
        <dbReference type="ARBA" id="ARBA00022692"/>
    </source>
</evidence>
<feature type="domain" description="Histidine kinase" evidence="18">
    <location>
        <begin position="245"/>
        <end position="459"/>
    </location>
</feature>
<evidence type="ECO:0000256" key="2">
    <source>
        <dbReference type="ARBA" id="ARBA00004651"/>
    </source>
</evidence>
<dbReference type="PROSITE" id="PS50885">
    <property type="entry name" value="HAMP"/>
    <property type="match status" value="1"/>
</dbReference>
<dbReference type="PRINTS" id="PR00344">
    <property type="entry name" value="BCTRLSENSOR"/>
</dbReference>
<comment type="caution">
    <text evidence="20">The sequence shown here is derived from an EMBL/GenBank/DDBJ whole genome shotgun (WGS) entry which is preliminary data.</text>
</comment>
<evidence type="ECO:0000256" key="4">
    <source>
        <dbReference type="ARBA" id="ARBA00022475"/>
    </source>
</evidence>
<evidence type="ECO:0000256" key="9">
    <source>
        <dbReference type="ARBA" id="ARBA00022777"/>
    </source>
</evidence>
<dbReference type="InterPro" id="IPR036890">
    <property type="entry name" value="HATPase_C_sf"/>
</dbReference>
<name>A0A4R1AYT6_9BACI</name>
<dbReference type="SUPFAM" id="SSF47384">
    <property type="entry name" value="Homodimeric domain of signal transducing histidine kinase"/>
    <property type="match status" value="1"/>
</dbReference>
<dbReference type="GO" id="GO:0005886">
    <property type="term" value="C:plasma membrane"/>
    <property type="evidence" value="ECO:0007669"/>
    <property type="project" value="UniProtKB-SubCell"/>
</dbReference>
<protein>
    <recommendedName>
        <fullName evidence="16">Heme sensor protein HssS</fullName>
        <ecNumber evidence="3">2.7.13.3</ecNumber>
    </recommendedName>
</protein>
<keyword evidence="4" id="KW-1003">Cell membrane</keyword>
<evidence type="ECO:0000256" key="14">
    <source>
        <dbReference type="ARBA" id="ARBA00023136"/>
    </source>
</evidence>
<keyword evidence="9 20" id="KW-0418">Kinase</keyword>
<dbReference type="FunFam" id="3.30.565.10:FF:000006">
    <property type="entry name" value="Sensor histidine kinase WalK"/>
    <property type="match status" value="1"/>
</dbReference>
<dbReference type="EMBL" id="SJTH01000025">
    <property type="protein sequence ID" value="TCJ02846.1"/>
    <property type="molecule type" value="Genomic_DNA"/>
</dbReference>
<keyword evidence="7 17" id="KW-0812">Transmembrane</keyword>